<protein>
    <submittedName>
        <fullName evidence="1">Uncharacterized protein</fullName>
    </submittedName>
</protein>
<evidence type="ECO:0000313" key="2">
    <source>
        <dbReference type="Proteomes" id="UP000297299"/>
    </source>
</evidence>
<dbReference type="AlphaFoldDB" id="A0A4Y8DFK8"/>
<organism evidence="1 2">
    <name type="scientific">Botryotinia calthae</name>
    <dbReference type="NCBI Taxonomy" id="38488"/>
    <lineage>
        <taxon>Eukaryota</taxon>
        <taxon>Fungi</taxon>
        <taxon>Dikarya</taxon>
        <taxon>Ascomycota</taxon>
        <taxon>Pezizomycotina</taxon>
        <taxon>Leotiomycetes</taxon>
        <taxon>Helotiales</taxon>
        <taxon>Sclerotiniaceae</taxon>
        <taxon>Botryotinia</taxon>
    </lineage>
</organism>
<gene>
    <name evidence="1" type="ORF">BOTCAL_0031g00290</name>
</gene>
<dbReference type="Proteomes" id="UP000297299">
    <property type="component" value="Unassembled WGS sequence"/>
</dbReference>
<accession>A0A4Y8DFK8</accession>
<evidence type="ECO:0000313" key="1">
    <source>
        <dbReference type="EMBL" id="TEY81837.1"/>
    </source>
</evidence>
<comment type="caution">
    <text evidence="1">The sequence shown here is derived from an EMBL/GenBank/DDBJ whole genome shotgun (WGS) entry which is preliminary data.</text>
</comment>
<proteinExistence type="predicted"/>
<keyword evidence="2" id="KW-1185">Reference proteome</keyword>
<name>A0A4Y8DFK8_9HELO</name>
<reference evidence="1 2" key="1">
    <citation type="submission" date="2017-11" db="EMBL/GenBank/DDBJ databases">
        <title>Comparative genomics of Botrytis spp.</title>
        <authorList>
            <person name="Valero-Jimenez C.A."/>
            <person name="Tapia P."/>
            <person name="Veloso J."/>
            <person name="Silva-Moreno E."/>
            <person name="Staats M."/>
            <person name="Valdes J.H."/>
            <person name="Van Kan J.A.L."/>
        </authorList>
    </citation>
    <scope>NUCLEOTIDE SEQUENCE [LARGE SCALE GENOMIC DNA]</scope>
    <source>
        <strain evidence="1 2">MUCL2830</strain>
    </source>
</reference>
<sequence length="79" mass="9147">MSNPSQETTNHIDSIQARPQSLFYIFHPTQGMQANMIVMSKYLYEKTTFPTSSCTSFWGISLPNTDPKRRKKFKTLKDV</sequence>
<dbReference type="EMBL" id="PHWZ01000031">
    <property type="protein sequence ID" value="TEY81837.1"/>
    <property type="molecule type" value="Genomic_DNA"/>
</dbReference>